<evidence type="ECO:0000256" key="1">
    <source>
        <dbReference type="ARBA" id="ARBA00022737"/>
    </source>
</evidence>
<dbReference type="EMBL" id="UFQT01000040">
    <property type="protein sequence ID" value="SSX18525.1"/>
    <property type="molecule type" value="Genomic_DNA"/>
</dbReference>
<organism evidence="5">
    <name type="scientific">Culicoides sonorensis</name>
    <name type="common">Biting midge</name>
    <dbReference type="NCBI Taxonomy" id="179676"/>
    <lineage>
        <taxon>Eukaryota</taxon>
        <taxon>Metazoa</taxon>
        <taxon>Ecdysozoa</taxon>
        <taxon>Arthropoda</taxon>
        <taxon>Hexapoda</taxon>
        <taxon>Insecta</taxon>
        <taxon>Pterygota</taxon>
        <taxon>Neoptera</taxon>
        <taxon>Endopterygota</taxon>
        <taxon>Diptera</taxon>
        <taxon>Nematocera</taxon>
        <taxon>Chironomoidea</taxon>
        <taxon>Ceratopogonidae</taxon>
        <taxon>Ceratopogoninae</taxon>
        <taxon>Culicoides</taxon>
        <taxon>Monoculicoides</taxon>
    </lineage>
</organism>
<feature type="repeat" description="PPR" evidence="2">
    <location>
        <begin position="143"/>
        <end position="177"/>
    </location>
</feature>
<dbReference type="AlphaFoldDB" id="A0A336K072"/>
<dbReference type="VEuPathDB" id="VectorBase:CSON010148"/>
<evidence type="ECO:0000313" key="5">
    <source>
        <dbReference type="EMBL" id="SSW98139.1"/>
    </source>
</evidence>
<dbReference type="Gene3D" id="1.25.40.10">
    <property type="entry name" value="Tetratricopeptide repeat domain"/>
    <property type="match status" value="3"/>
</dbReference>
<gene>
    <name evidence="5" type="primary">CSON010148</name>
</gene>
<evidence type="ECO:0000259" key="4">
    <source>
        <dbReference type="Pfam" id="PF17177"/>
    </source>
</evidence>
<evidence type="ECO:0000256" key="3">
    <source>
        <dbReference type="SAM" id="MobiDB-lite"/>
    </source>
</evidence>
<dbReference type="PROSITE" id="PS51375">
    <property type="entry name" value="PPR"/>
    <property type="match status" value="2"/>
</dbReference>
<dbReference type="Pfam" id="PF13812">
    <property type="entry name" value="PPR_3"/>
    <property type="match status" value="2"/>
</dbReference>
<dbReference type="GO" id="GO:0005759">
    <property type="term" value="C:mitochondrial matrix"/>
    <property type="evidence" value="ECO:0007669"/>
    <property type="project" value="TreeGrafter"/>
</dbReference>
<dbReference type="EMBL" id="UFQS01000040">
    <property type="protein sequence ID" value="SSW98139.1"/>
    <property type="molecule type" value="Genomic_DNA"/>
</dbReference>
<sequence length="653" mass="75629">MFYNLLRTSLNVISRSQSMRNHPVKVLSNYFVSTPTSAPFKVDKKLKPWNKRNEIDDTSFLLKNHDPDEFGTIGSAQVREIDELDEDDAREDEYLENPPNPMNKLGMRQYADMMKAHLKRNKLHEAIKVLEERMLKEDRVQPTNYIYNILIGGCARLGYDKKAFQLYSNMKQRQLKVTGATYTNLFNACANSPYPKQALIKAQELREKILEIGFILNTTNYHAMIKAFGRLGDIQTAFHLVDEMQTKKLPVRVETYNFLLQACVSDPELGFRHALIVWHKMHRRRMAVDYYSFNLMLRCVRDCGIGDVETTERLIQEIIELNKTNKKNKIEAPKKEIITIGETKIEEDNIVKVPVTVQTSEESTTGFNMPNLLAESPQLGNLLSISEIKRPEERLLLLGGLAGFLQEMDVHKVNPDIKTFTQLVDIIPSTLESEKKLLRAIKERGIKCDIDFFNILIKKRSLRSDYENARRVLTMIKTAKLKPDIVTYGVLALACESEADANTLLADMESKGIRINIEILGAMLRKAGHAKNFSYILHILNLIKENNLKLNPVLVRNVYNIKLMCSNMSKEGYAQENDRKFRDQLKKFKFELYDWMEHMGLKGLKFDEAMKKAKENPYKQFKEPTELKGYEPEKQVMRRKKKRNNEGFLKKIV</sequence>
<evidence type="ECO:0000313" key="6">
    <source>
        <dbReference type="EMBL" id="SSX18525.1"/>
    </source>
</evidence>
<feature type="repeat" description="PPR" evidence="2">
    <location>
        <begin position="217"/>
        <end position="251"/>
    </location>
</feature>
<proteinExistence type="predicted"/>
<evidence type="ECO:0000256" key="2">
    <source>
        <dbReference type="PROSITE-ProRule" id="PRU00708"/>
    </source>
</evidence>
<feature type="compositionally biased region" description="Basic and acidic residues" evidence="3">
    <location>
        <begin position="644"/>
        <end position="653"/>
    </location>
</feature>
<dbReference type="GO" id="GO:0042780">
    <property type="term" value="P:tRNA 3'-end processing"/>
    <property type="evidence" value="ECO:0007669"/>
    <property type="project" value="TreeGrafter"/>
</dbReference>
<protein>
    <submittedName>
        <fullName evidence="5">CSON010148 protein</fullName>
    </submittedName>
</protein>
<accession>A0A336K072</accession>
<dbReference type="PANTHER" id="PTHR24014">
    <property type="entry name" value="2-OXOGLUTARATE AND IRON-DEPENDENT OXYGENASE DOMAIN-CONTAINING PROTEIN 2"/>
    <property type="match status" value="1"/>
</dbReference>
<dbReference type="InterPro" id="IPR033443">
    <property type="entry name" value="PROP1-like_PPR_dom"/>
</dbReference>
<feature type="domain" description="PROP1-like PPR" evidence="4">
    <location>
        <begin position="147"/>
        <end position="306"/>
    </location>
</feature>
<keyword evidence="1" id="KW-0677">Repeat</keyword>
<reference evidence="5" key="1">
    <citation type="submission" date="2018-04" db="EMBL/GenBank/DDBJ databases">
        <authorList>
            <person name="Go L.Y."/>
            <person name="Mitchell J.A."/>
        </authorList>
    </citation>
    <scope>NUCLEOTIDE SEQUENCE</scope>
    <source>
        <tissue evidence="5">Whole organism</tissue>
    </source>
</reference>
<dbReference type="NCBIfam" id="TIGR00756">
    <property type="entry name" value="PPR"/>
    <property type="match status" value="2"/>
</dbReference>
<dbReference type="InterPro" id="IPR002885">
    <property type="entry name" value="PPR_rpt"/>
</dbReference>
<feature type="region of interest" description="Disordered" evidence="3">
    <location>
        <begin position="629"/>
        <end position="653"/>
    </location>
</feature>
<reference evidence="6" key="2">
    <citation type="submission" date="2018-07" db="EMBL/GenBank/DDBJ databases">
        <authorList>
            <person name="Quirk P.G."/>
            <person name="Krulwich T.A."/>
        </authorList>
    </citation>
    <scope>NUCLEOTIDE SEQUENCE</scope>
</reference>
<dbReference type="Pfam" id="PF17177">
    <property type="entry name" value="PPR_long"/>
    <property type="match status" value="1"/>
</dbReference>
<name>A0A336K072_CULSO</name>
<dbReference type="InterPro" id="IPR011990">
    <property type="entry name" value="TPR-like_helical_dom_sf"/>
</dbReference>
<dbReference type="GO" id="GO:0000049">
    <property type="term" value="F:tRNA binding"/>
    <property type="evidence" value="ECO:0007669"/>
    <property type="project" value="TreeGrafter"/>
</dbReference>
<dbReference type="OMA" id="ITDQEAG"/>
<dbReference type="PANTHER" id="PTHR24014:SF6">
    <property type="entry name" value="PENTATRICOPEPTIDE REPEAT-CONTAINING PROTEIN 1, MITOCHONDRIAL"/>
    <property type="match status" value="1"/>
</dbReference>